<comment type="similarity">
    <text evidence="3 14 15">Belongs to the HemJ family.</text>
</comment>
<evidence type="ECO:0000256" key="4">
    <source>
        <dbReference type="ARBA" id="ARBA00017504"/>
    </source>
</evidence>
<evidence type="ECO:0000256" key="15">
    <source>
        <dbReference type="PIRNR" id="PIRNR004638"/>
    </source>
</evidence>
<comment type="function">
    <text evidence="14 15">Catalyzes the oxidation of protoporphyrinogen IX to protoporphyrin IX.</text>
</comment>
<comment type="subunit">
    <text evidence="14">Homodimer.</text>
</comment>
<sequence length="143" mass="17018">MTFLYVKAFHIIAVVTWFAAIFYLPRLFVYHASADDQVSRERFKIMERKLYRGIMTPSMVVVVALGSWLISFNPQYYLIESHWLHAKLTLVTLLIVYHFYCGHLLKVFRDDNNQRSHVFYRWFNEVPVFLLIAIVILAIVKPF</sequence>
<reference evidence="16 17" key="1">
    <citation type="submission" date="2019-11" db="EMBL/GenBank/DDBJ databases">
        <title>Venatorbacter sp. nov. a predator of Campylobacter and other Gram-negative bacteria.</title>
        <authorList>
            <person name="Saeedi A."/>
            <person name="Cummings N.J."/>
            <person name="Connerton I.F."/>
            <person name="Connerton P.L."/>
        </authorList>
    </citation>
    <scope>NUCLEOTIDE SEQUENCE [LARGE SCALE GENOMIC DNA]</scope>
    <source>
        <strain evidence="16">XL5</strain>
    </source>
</reference>
<feature type="transmembrane region" description="Helical" evidence="14">
    <location>
        <begin position="50"/>
        <end position="70"/>
    </location>
</feature>
<dbReference type="RefSeq" id="WP_228345212.1">
    <property type="nucleotide sequence ID" value="NZ_CP046056.1"/>
</dbReference>
<evidence type="ECO:0000256" key="3">
    <source>
        <dbReference type="ARBA" id="ARBA00006501"/>
    </source>
</evidence>
<dbReference type="PANTHER" id="PTHR40255:SF1">
    <property type="entry name" value="PROTOPORPHYRINOGEN IX OXIDASE"/>
    <property type="match status" value="1"/>
</dbReference>
<feature type="binding site" description="axial binding residue" evidence="14">
    <location>
        <position position="10"/>
    </location>
    <ligand>
        <name>heme</name>
        <dbReference type="ChEBI" id="CHEBI:30413"/>
    </ligand>
    <ligandPart>
        <name>Fe</name>
        <dbReference type="ChEBI" id="CHEBI:18248"/>
    </ligandPart>
</feature>
<accession>A0A9X7UY16</accession>
<dbReference type="EC" id="1.3.99.-" evidence="14 15"/>
<keyword evidence="12 14" id="KW-0472">Membrane</keyword>
<gene>
    <name evidence="16" type="primary">hemJ</name>
    <name evidence="16" type="ORF">GJQ55_12010</name>
</gene>
<feature type="transmembrane region" description="Helical" evidence="14">
    <location>
        <begin position="6"/>
        <end position="29"/>
    </location>
</feature>
<keyword evidence="9 14" id="KW-1133">Transmembrane helix</keyword>
<comment type="cofactor">
    <cofactor evidence="14 15">
        <name>heme b</name>
        <dbReference type="ChEBI" id="CHEBI:60344"/>
    </cofactor>
    <text evidence="14 15">Binds 1 heme b (iron(II)-protoporphyrin IX) group per subunit.</text>
</comment>
<organism evidence="16 17">
    <name type="scientific">Venatoribacter cucullus</name>
    <dbReference type="NCBI Taxonomy" id="2661630"/>
    <lineage>
        <taxon>Bacteria</taxon>
        <taxon>Pseudomonadati</taxon>
        <taxon>Pseudomonadota</taxon>
        <taxon>Gammaproteobacteria</taxon>
        <taxon>Oceanospirillales</taxon>
        <taxon>Oceanospirillaceae</taxon>
        <taxon>Venatoribacter</taxon>
    </lineage>
</organism>
<keyword evidence="8 14" id="KW-0479">Metal-binding</keyword>
<dbReference type="InterPro" id="IPR005265">
    <property type="entry name" value="HemJ-like"/>
</dbReference>
<name>A0A9X7UY16_9GAMM</name>
<proteinExistence type="inferred from homology"/>
<evidence type="ECO:0000256" key="2">
    <source>
        <dbReference type="ARBA" id="ARBA00005073"/>
    </source>
</evidence>
<keyword evidence="10 14" id="KW-0560">Oxidoreductase</keyword>
<evidence type="ECO:0000256" key="13">
    <source>
        <dbReference type="ARBA" id="ARBA00048390"/>
    </source>
</evidence>
<feature type="binding site" description="axial binding residue" evidence="14">
    <location>
        <position position="87"/>
    </location>
    <ligand>
        <name>heme</name>
        <dbReference type="ChEBI" id="CHEBI:30413"/>
    </ligand>
    <ligandPart>
        <name>Fe</name>
        <dbReference type="ChEBI" id="CHEBI:18248"/>
    </ligandPart>
</feature>
<evidence type="ECO:0000256" key="1">
    <source>
        <dbReference type="ARBA" id="ARBA00004651"/>
    </source>
</evidence>
<keyword evidence="5 14" id="KW-1003">Cell membrane</keyword>
<dbReference type="Proteomes" id="UP000596074">
    <property type="component" value="Chromosome"/>
</dbReference>
<evidence type="ECO:0000256" key="8">
    <source>
        <dbReference type="ARBA" id="ARBA00022723"/>
    </source>
</evidence>
<evidence type="ECO:0000256" key="5">
    <source>
        <dbReference type="ARBA" id="ARBA00022475"/>
    </source>
</evidence>
<evidence type="ECO:0000313" key="17">
    <source>
        <dbReference type="Proteomes" id="UP000596074"/>
    </source>
</evidence>
<comment type="pathway">
    <text evidence="2 14 15">Porphyrin-containing compound metabolism; protoporphyrin-IX biosynthesis; protoporphyrin-IX from protoporphyrinogen-IX: step 1/1.</text>
</comment>
<dbReference type="PIRSF" id="PIRSF004638">
    <property type="entry name" value="UCP004638"/>
    <property type="match status" value="1"/>
</dbReference>
<dbReference type="GO" id="GO:0005886">
    <property type="term" value="C:plasma membrane"/>
    <property type="evidence" value="ECO:0007669"/>
    <property type="project" value="UniProtKB-SubCell"/>
</dbReference>
<evidence type="ECO:0000256" key="7">
    <source>
        <dbReference type="ARBA" id="ARBA00022692"/>
    </source>
</evidence>
<dbReference type="NCBIfam" id="TIGR00701">
    <property type="entry name" value="protoporphyrinogen oxidase HemJ"/>
    <property type="match status" value="1"/>
</dbReference>
<dbReference type="EMBL" id="CP046056">
    <property type="protein sequence ID" value="QQD25147.1"/>
    <property type="molecule type" value="Genomic_DNA"/>
</dbReference>
<dbReference type="HAMAP" id="MF_02239">
    <property type="entry name" value="HemJ"/>
    <property type="match status" value="1"/>
</dbReference>
<dbReference type="AlphaFoldDB" id="A0A9X7UY16"/>
<evidence type="ECO:0000313" key="16">
    <source>
        <dbReference type="EMBL" id="QQD25147.1"/>
    </source>
</evidence>
<keyword evidence="7 14" id="KW-0812">Transmembrane</keyword>
<dbReference type="GO" id="GO:0070818">
    <property type="term" value="F:protoporphyrinogen oxidase activity"/>
    <property type="evidence" value="ECO:0007669"/>
    <property type="project" value="UniProtKB-UniRule"/>
</dbReference>
<evidence type="ECO:0000256" key="10">
    <source>
        <dbReference type="ARBA" id="ARBA00023002"/>
    </source>
</evidence>
<evidence type="ECO:0000256" key="11">
    <source>
        <dbReference type="ARBA" id="ARBA00023004"/>
    </source>
</evidence>
<evidence type="ECO:0000256" key="6">
    <source>
        <dbReference type="ARBA" id="ARBA00022617"/>
    </source>
</evidence>
<comment type="catalytic activity">
    <reaction evidence="13 14 15">
        <text>protoporphyrinogen IX + 3 A = protoporphyrin IX + 3 AH2</text>
        <dbReference type="Rhea" id="RHEA:62000"/>
        <dbReference type="ChEBI" id="CHEBI:13193"/>
        <dbReference type="ChEBI" id="CHEBI:17499"/>
        <dbReference type="ChEBI" id="CHEBI:57306"/>
        <dbReference type="ChEBI" id="CHEBI:57307"/>
    </reaction>
</comment>
<keyword evidence="17" id="KW-1185">Reference proteome</keyword>
<comment type="subcellular location">
    <subcellularLocation>
        <location evidence="1 14">Cell membrane</location>
        <topology evidence="1 14">Multi-pass membrane protein</topology>
    </subcellularLocation>
</comment>
<keyword evidence="6 14" id="KW-0349">Heme</keyword>
<feature type="transmembrane region" description="Helical" evidence="14">
    <location>
        <begin position="122"/>
        <end position="140"/>
    </location>
</feature>
<dbReference type="GO" id="GO:0046872">
    <property type="term" value="F:metal ion binding"/>
    <property type="evidence" value="ECO:0007669"/>
    <property type="project" value="UniProtKB-UniRule"/>
</dbReference>
<protein>
    <recommendedName>
        <fullName evidence="4 14">Protoporphyrinogen IX oxidase</fullName>
        <shortName evidence="14">PPO</shortName>
        <ecNumber evidence="14 15">1.3.99.-</ecNumber>
    </recommendedName>
</protein>
<evidence type="ECO:0000256" key="12">
    <source>
        <dbReference type="ARBA" id="ARBA00023136"/>
    </source>
</evidence>
<dbReference type="Pfam" id="PF03653">
    <property type="entry name" value="UPF0093"/>
    <property type="match status" value="1"/>
</dbReference>
<dbReference type="KEGG" id="vcw:GJQ55_12010"/>
<evidence type="ECO:0000256" key="14">
    <source>
        <dbReference type="HAMAP-Rule" id="MF_02239"/>
    </source>
</evidence>
<dbReference type="PANTHER" id="PTHR40255">
    <property type="entry name" value="UPF0093 MEMBRANE PROTEIN SLR1790"/>
    <property type="match status" value="1"/>
</dbReference>
<feature type="transmembrane region" description="Helical" evidence="14">
    <location>
        <begin position="82"/>
        <end position="101"/>
    </location>
</feature>
<evidence type="ECO:0000256" key="9">
    <source>
        <dbReference type="ARBA" id="ARBA00022989"/>
    </source>
</evidence>
<dbReference type="GO" id="GO:0006782">
    <property type="term" value="P:protoporphyrinogen IX biosynthetic process"/>
    <property type="evidence" value="ECO:0007669"/>
    <property type="project" value="UniProtKB-UniRule"/>
</dbReference>
<keyword evidence="11 14" id="KW-0408">Iron</keyword>